<name>A0A8J5I7G0_ZINOF</name>
<gene>
    <name evidence="1" type="ORF">ZIOFF_002764</name>
</gene>
<evidence type="ECO:0000313" key="2">
    <source>
        <dbReference type="Proteomes" id="UP000734854"/>
    </source>
</evidence>
<comment type="caution">
    <text evidence="1">The sequence shown here is derived from an EMBL/GenBank/DDBJ whole genome shotgun (WGS) entry which is preliminary data.</text>
</comment>
<accession>A0A8J5I7G0</accession>
<dbReference type="EMBL" id="JACMSC010000001">
    <property type="protein sequence ID" value="KAG6537669.1"/>
    <property type="molecule type" value="Genomic_DNA"/>
</dbReference>
<dbReference type="AlphaFoldDB" id="A0A8J5I7G0"/>
<protein>
    <submittedName>
        <fullName evidence="1">Uncharacterized protein</fullName>
    </submittedName>
</protein>
<organism evidence="1 2">
    <name type="scientific">Zingiber officinale</name>
    <name type="common">Ginger</name>
    <name type="synonym">Amomum zingiber</name>
    <dbReference type="NCBI Taxonomy" id="94328"/>
    <lineage>
        <taxon>Eukaryota</taxon>
        <taxon>Viridiplantae</taxon>
        <taxon>Streptophyta</taxon>
        <taxon>Embryophyta</taxon>
        <taxon>Tracheophyta</taxon>
        <taxon>Spermatophyta</taxon>
        <taxon>Magnoliopsida</taxon>
        <taxon>Liliopsida</taxon>
        <taxon>Zingiberales</taxon>
        <taxon>Zingiberaceae</taxon>
        <taxon>Zingiber</taxon>
    </lineage>
</organism>
<proteinExistence type="predicted"/>
<keyword evidence="2" id="KW-1185">Reference proteome</keyword>
<sequence length="122" mass="13515">MWKRSSRCSNGLPKGRDFSINADDSFQGGLDGPYMATFESEVLYDGSVSGTISPSPPFSEIRCLFTWGSCGVSGRTNETTPHQASEVFGDFGRWQAIDFAQFNRSTVSFFDHGKHETRQSRG</sequence>
<evidence type="ECO:0000313" key="1">
    <source>
        <dbReference type="EMBL" id="KAG6537669.1"/>
    </source>
</evidence>
<reference evidence="1 2" key="1">
    <citation type="submission" date="2020-08" db="EMBL/GenBank/DDBJ databases">
        <title>Plant Genome Project.</title>
        <authorList>
            <person name="Zhang R.-G."/>
        </authorList>
    </citation>
    <scope>NUCLEOTIDE SEQUENCE [LARGE SCALE GENOMIC DNA]</scope>
    <source>
        <tissue evidence="1">Rhizome</tissue>
    </source>
</reference>
<dbReference type="Proteomes" id="UP000734854">
    <property type="component" value="Unassembled WGS sequence"/>
</dbReference>